<dbReference type="EMBL" id="WTUZ01000014">
    <property type="protein sequence ID" value="MZQ82600.1"/>
    <property type="molecule type" value="Genomic_DNA"/>
</dbReference>
<evidence type="ECO:0000256" key="1">
    <source>
        <dbReference type="SAM" id="Phobius"/>
    </source>
</evidence>
<proteinExistence type="predicted"/>
<dbReference type="Proteomes" id="UP000481087">
    <property type="component" value="Unassembled WGS sequence"/>
</dbReference>
<accession>A0A6L8V011</accession>
<dbReference type="RefSeq" id="WP_161406800.1">
    <property type="nucleotide sequence ID" value="NZ_WTUZ01000014.1"/>
</dbReference>
<sequence>MNNGEQTYANHRRMHPLFHFVFSLLALVLLVTSIVELIRSVQLGDQLLPSFLFLLISIIVVIVFLLIRSYPLKAQDRAIRAEENLRHYVLTHKLLDSRLTVSQIAALRFASDEEFPALCEKAADGQWSSDAIKKSIKSWRNDGYRI</sequence>
<keyword evidence="1" id="KW-0472">Membrane</keyword>
<comment type="caution">
    <text evidence="2">The sequence shown here is derived from an EMBL/GenBank/DDBJ whole genome shotgun (WGS) entry which is preliminary data.</text>
</comment>
<evidence type="ECO:0000313" key="3">
    <source>
        <dbReference type="Proteomes" id="UP000481087"/>
    </source>
</evidence>
<gene>
    <name evidence="2" type="ORF">GQF01_10805</name>
</gene>
<reference evidence="2 3" key="1">
    <citation type="submission" date="2019-12" db="EMBL/GenBank/DDBJ databases">
        <title>Paenibacillus sp. nov. sp. isolated from soil.</title>
        <authorList>
            <person name="Kim J."/>
            <person name="Jeong S.E."/>
            <person name="Jung H.S."/>
            <person name="Jeon C.O."/>
        </authorList>
    </citation>
    <scope>NUCLEOTIDE SEQUENCE [LARGE SCALE GENOMIC DNA]</scope>
    <source>
        <strain evidence="2 3">5J-6</strain>
    </source>
</reference>
<dbReference type="InterPro" id="IPR045385">
    <property type="entry name" value="DUF6526"/>
</dbReference>
<dbReference type="AlphaFoldDB" id="A0A6L8V011"/>
<keyword evidence="3" id="KW-1185">Reference proteome</keyword>
<protein>
    <submittedName>
        <fullName evidence="2">Uncharacterized protein</fullName>
    </submittedName>
</protein>
<dbReference type="Pfam" id="PF20136">
    <property type="entry name" value="DUF6526"/>
    <property type="match status" value="1"/>
</dbReference>
<feature type="transmembrane region" description="Helical" evidence="1">
    <location>
        <begin position="17"/>
        <end position="35"/>
    </location>
</feature>
<name>A0A6L8V011_9BACL</name>
<keyword evidence="1" id="KW-0812">Transmembrane</keyword>
<feature type="transmembrane region" description="Helical" evidence="1">
    <location>
        <begin position="47"/>
        <end position="67"/>
    </location>
</feature>
<organism evidence="2 3">
    <name type="scientific">Paenibacillus silvestris</name>
    <dbReference type="NCBI Taxonomy" id="2606219"/>
    <lineage>
        <taxon>Bacteria</taxon>
        <taxon>Bacillati</taxon>
        <taxon>Bacillota</taxon>
        <taxon>Bacilli</taxon>
        <taxon>Bacillales</taxon>
        <taxon>Paenibacillaceae</taxon>
        <taxon>Paenibacillus</taxon>
    </lineage>
</organism>
<keyword evidence="1" id="KW-1133">Transmembrane helix</keyword>
<evidence type="ECO:0000313" key="2">
    <source>
        <dbReference type="EMBL" id="MZQ82600.1"/>
    </source>
</evidence>